<sequence length="137" mass="14899">MLSSIPWPLLSASFRHRPHLSAPQTTPSIPTVIALGISLCSDHDVSTVAVTALTITASPPSFPGPVLLPASHHLLRRCHQPRLSLRRRPLHHSCCTPQPPHRRATTCAVCSIYTEPVLVRAQPHHAQCPDGLKSTQV</sequence>
<protein>
    <submittedName>
        <fullName evidence="1">Uncharacterized protein</fullName>
    </submittedName>
</protein>
<organism evidence="1 2">
    <name type="scientific">Rubus argutus</name>
    <name type="common">Southern blackberry</name>
    <dbReference type="NCBI Taxonomy" id="59490"/>
    <lineage>
        <taxon>Eukaryota</taxon>
        <taxon>Viridiplantae</taxon>
        <taxon>Streptophyta</taxon>
        <taxon>Embryophyta</taxon>
        <taxon>Tracheophyta</taxon>
        <taxon>Spermatophyta</taxon>
        <taxon>Magnoliopsida</taxon>
        <taxon>eudicotyledons</taxon>
        <taxon>Gunneridae</taxon>
        <taxon>Pentapetalae</taxon>
        <taxon>rosids</taxon>
        <taxon>fabids</taxon>
        <taxon>Rosales</taxon>
        <taxon>Rosaceae</taxon>
        <taxon>Rosoideae</taxon>
        <taxon>Rosoideae incertae sedis</taxon>
        <taxon>Rubus</taxon>
    </lineage>
</organism>
<proteinExistence type="predicted"/>
<reference evidence="1 2" key="1">
    <citation type="journal article" date="2023" name="G3 (Bethesda)">
        <title>A chromosome-length genome assembly and annotation of blackberry (Rubus argutus, cv. 'Hillquist').</title>
        <authorList>
            <person name="Bruna T."/>
            <person name="Aryal R."/>
            <person name="Dudchenko O."/>
            <person name="Sargent D.J."/>
            <person name="Mead D."/>
            <person name="Buti M."/>
            <person name="Cavallini A."/>
            <person name="Hytonen T."/>
            <person name="Andres J."/>
            <person name="Pham M."/>
            <person name="Weisz D."/>
            <person name="Mascagni F."/>
            <person name="Usai G."/>
            <person name="Natali L."/>
            <person name="Bassil N."/>
            <person name="Fernandez G.E."/>
            <person name="Lomsadze A."/>
            <person name="Armour M."/>
            <person name="Olukolu B."/>
            <person name="Poorten T."/>
            <person name="Britton C."/>
            <person name="Davik J."/>
            <person name="Ashrafi H."/>
            <person name="Aiden E.L."/>
            <person name="Borodovsky M."/>
            <person name="Worthington M."/>
        </authorList>
    </citation>
    <scope>NUCLEOTIDE SEQUENCE [LARGE SCALE GENOMIC DNA]</scope>
    <source>
        <strain evidence="1">PI 553951</strain>
    </source>
</reference>
<evidence type="ECO:0000313" key="2">
    <source>
        <dbReference type="Proteomes" id="UP001457282"/>
    </source>
</evidence>
<keyword evidence="2" id="KW-1185">Reference proteome</keyword>
<dbReference type="AlphaFoldDB" id="A0AAW1Y1N7"/>
<dbReference type="Proteomes" id="UP001457282">
    <property type="component" value="Unassembled WGS sequence"/>
</dbReference>
<evidence type="ECO:0000313" key="1">
    <source>
        <dbReference type="EMBL" id="KAK9942953.1"/>
    </source>
</evidence>
<dbReference type="EMBL" id="JBEDUW010000002">
    <property type="protein sequence ID" value="KAK9942953.1"/>
    <property type="molecule type" value="Genomic_DNA"/>
</dbReference>
<comment type="caution">
    <text evidence="1">The sequence shown here is derived from an EMBL/GenBank/DDBJ whole genome shotgun (WGS) entry which is preliminary data.</text>
</comment>
<accession>A0AAW1Y1N7</accession>
<gene>
    <name evidence="1" type="ORF">M0R45_008592</name>
</gene>
<name>A0AAW1Y1N7_RUBAR</name>